<evidence type="ECO:0000256" key="5">
    <source>
        <dbReference type="ARBA" id="ARBA00023125"/>
    </source>
</evidence>
<proteinExistence type="inferred from homology"/>
<keyword evidence="6" id="KW-0804">Transcription</keyword>
<dbReference type="Gene3D" id="1.10.10.10">
    <property type="entry name" value="Winged helix-like DNA-binding domain superfamily/Winged helix DNA-binding domain"/>
    <property type="match status" value="1"/>
</dbReference>
<dbReference type="InterPro" id="IPR043135">
    <property type="entry name" value="Fur_C"/>
</dbReference>
<keyword evidence="8" id="KW-0408">Iron</keyword>
<dbReference type="PANTHER" id="PTHR33202:SF19">
    <property type="entry name" value="FERRIC UPTAKE REGULATION PROTEIN"/>
    <property type="match status" value="1"/>
</dbReference>
<evidence type="ECO:0000256" key="6">
    <source>
        <dbReference type="ARBA" id="ARBA00023163"/>
    </source>
</evidence>
<name>A0A7C3PCL7_9CYAN</name>
<dbReference type="Gene3D" id="3.30.1490.190">
    <property type="match status" value="1"/>
</dbReference>
<gene>
    <name evidence="9" type="ORF">ENR64_09445</name>
</gene>
<dbReference type="InterPro" id="IPR036388">
    <property type="entry name" value="WH-like_DNA-bd_sf"/>
</dbReference>
<evidence type="ECO:0000256" key="4">
    <source>
        <dbReference type="ARBA" id="ARBA00023015"/>
    </source>
</evidence>
<evidence type="ECO:0000256" key="3">
    <source>
        <dbReference type="ARBA" id="ARBA00022833"/>
    </source>
</evidence>
<dbReference type="PANTHER" id="PTHR33202">
    <property type="entry name" value="ZINC UPTAKE REGULATION PROTEIN"/>
    <property type="match status" value="1"/>
</dbReference>
<feature type="binding site" evidence="7">
    <location>
        <position position="95"/>
    </location>
    <ligand>
        <name>Zn(2+)</name>
        <dbReference type="ChEBI" id="CHEBI:29105"/>
    </ligand>
</feature>
<dbReference type="GO" id="GO:0045892">
    <property type="term" value="P:negative regulation of DNA-templated transcription"/>
    <property type="evidence" value="ECO:0007669"/>
    <property type="project" value="TreeGrafter"/>
</dbReference>
<evidence type="ECO:0000313" key="9">
    <source>
        <dbReference type="EMBL" id="HFM97972.1"/>
    </source>
</evidence>
<dbReference type="GO" id="GO:0000976">
    <property type="term" value="F:transcription cis-regulatory region binding"/>
    <property type="evidence" value="ECO:0007669"/>
    <property type="project" value="TreeGrafter"/>
</dbReference>
<evidence type="ECO:0000256" key="7">
    <source>
        <dbReference type="PIRSR" id="PIRSR602481-1"/>
    </source>
</evidence>
<feature type="binding site" evidence="7">
    <location>
        <position position="132"/>
    </location>
    <ligand>
        <name>Zn(2+)</name>
        <dbReference type="ChEBI" id="CHEBI:29105"/>
    </ligand>
</feature>
<dbReference type="GO" id="GO:1900376">
    <property type="term" value="P:regulation of secondary metabolite biosynthetic process"/>
    <property type="evidence" value="ECO:0007669"/>
    <property type="project" value="TreeGrafter"/>
</dbReference>
<evidence type="ECO:0000256" key="2">
    <source>
        <dbReference type="ARBA" id="ARBA00022491"/>
    </source>
</evidence>
<comment type="cofactor">
    <cofactor evidence="8">
        <name>Mn(2+)</name>
        <dbReference type="ChEBI" id="CHEBI:29035"/>
    </cofactor>
    <cofactor evidence="8">
        <name>Fe(2+)</name>
        <dbReference type="ChEBI" id="CHEBI:29033"/>
    </cofactor>
    <text evidence="8">Binds 1 Mn(2+) or Fe(2+) ion per subunit.</text>
</comment>
<feature type="binding site" evidence="7">
    <location>
        <position position="92"/>
    </location>
    <ligand>
        <name>Zn(2+)</name>
        <dbReference type="ChEBI" id="CHEBI:29105"/>
    </ligand>
</feature>
<dbReference type="GO" id="GO:0003700">
    <property type="term" value="F:DNA-binding transcription factor activity"/>
    <property type="evidence" value="ECO:0007669"/>
    <property type="project" value="InterPro"/>
</dbReference>
<keyword evidence="3 7" id="KW-0862">Zinc</keyword>
<dbReference type="InterPro" id="IPR036390">
    <property type="entry name" value="WH_DNA-bd_sf"/>
</dbReference>
<organism evidence="9">
    <name type="scientific">Oscillatoriales cyanobacterium SpSt-418</name>
    <dbReference type="NCBI Taxonomy" id="2282169"/>
    <lineage>
        <taxon>Bacteria</taxon>
        <taxon>Bacillati</taxon>
        <taxon>Cyanobacteriota</taxon>
        <taxon>Cyanophyceae</taxon>
        <taxon>Oscillatoriophycideae</taxon>
        <taxon>Oscillatoriales</taxon>
    </lineage>
</organism>
<dbReference type="Pfam" id="PF01475">
    <property type="entry name" value="FUR"/>
    <property type="match status" value="1"/>
</dbReference>
<keyword evidence="5" id="KW-0238">DNA-binding</keyword>
<dbReference type="AlphaFoldDB" id="A0A7C3PCL7"/>
<comment type="similarity">
    <text evidence="1">Belongs to the Fur family.</text>
</comment>
<keyword evidence="7" id="KW-0479">Metal-binding</keyword>
<dbReference type="InterPro" id="IPR002481">
    <property type="entry name" value="FUR"/>
</dbReference>
<dbReference type="GO" id="GO:0008270">
    <property type="term" value="F:zinc ion binding"/>
    <property type="evidence" value="ECO:0007669"/>
    <property type="project" value="TreeGrafter"/>
</dbReference>
<comment type="caution">
    <text evidence="9">The sequence shown here is derived from an EMBL/GenBank/DDBJ whole genome shotgun (WGS) entry which is preliminary data.</text>
</comment>
<dbReference type="CDD" id="cd07153">
    <property type="entry name" value="Fur_like"/>
    <property type="match status" value="1"/>
</dbReference>
<sequence length="141" mass="15699">MKSDSPSQESATHSPRLTRHQQAVFDGLHQQAAALSAQELYSLLRQRQAIGLATVYRALETLKLHGLIKSRMGANGEALYSPVVSDQHYLTCLQCGQSFPLDHCPIQELENHLQPSVPFKIYYHTLEFFGLCTPCADTKGT</sequence>
<feature type="binding site" evidence="8">
    <location>
        <position position="124"/>
    </location>
    <ligand>
        <name>Fe cation</name>
        <dbReference type="ChEBI" id="CHEBI:24875"/>
    </ligand>
</feature>
<dbReference type="EMBL" id="DSRU01000131">
    <property type="protein sequence ID" value="HFM97972.1"/>
    <property type="molecule type" value="Genomic_DNA"/>
</dbReference>
<evidence type="ECO:0000256" key="8">
    <source>
        <dbReference type="PIRSR" id="PIRSR602481-2"/>
    </source>
</evidence>
<reference evidence="9" key="1">
    <citation type="journal article" date="2020" name="mSystems">
        <title>Genome- and Community-Level Interaction Insights into Carbon Utilization and Element Cycling Functions of Hydrothermarchaeota in Hydrothermal Sediment.</title>
        <authorList>
            <person name="Zhou Z."/>
            <person name="Liu Y."/>
            <person name="Xu W."/>
            <person name="Pan J."/>
            <person name="Luo Z.H."/>
            <person name="Li M."/>
        </authorList>
    </citation>
    <scope>NUCLEOTIDE SEQUENCE [LARGE SCALE GENOMIC DNA]</scope>
    <source>
        <strain evidence="9">SpSt-418</strain>
    </source>
</reference>
<feature type="binding site" evidence="7">
    <location>
        <position position="135"/>
    </location>
    <ligand>
        <name>Zn(2+)</name>
        <dbReference type="ChEBI" id="CHEBI:29105"/>
    </ligand>
</feature>
<dbReference type="SUPFAM" id="SSF46785">
    <property type="entry name" value="Winged helix' DNA-binding domain"/>
    <property type="match status" value="1"/>
</dbReference>
<evidence type="ECO:0000256" key="1">
    <source>
        <dbReference type="ARBA" id="ARBA00007957"/>
    </source>
</evidence>
<accession>A0A7C3PCL7</accession>
<protein>
    <submittedName>
        <fullName evidence="9">Transcriptional repressor</fullName>
    </submittedName>
</protein>
<keyword evidence="4" id="KW-0805">Transcription regulation</keyword>
<keyword evidence="2" id="KW-0678">Repressor</keyword>
<comment type="cofactor">
    <cofactor evidence="7">
        <name>Zn(2+)</name>
        <dbReference type="ChEBI" id="CHEBI:29105"/>
    </cofactor>
    <text evidence="7">Binds 1 zinc ion per subunit.</text>
</comment>